<organism evidence="1 2">
    <name type="scientific">Dryococelus australis</name>
    <dbReference type="NCBI Taxonomy" id="614101"/>
    <lineage>
        <taxon>Eukaryota</taxon>
        <taxon>Metazoa</taxon>
        <taxon>Ecdysozoa</taxon>
        <taxon>Arthropoda</taxon>
        <taxon>Hexapoda</taxon>
        <taxon>Insecta</taxon>
        <taxon>Pterygota</taxon>
        <taxon>Neoptera</taxon>
        <taxon>Polyneoptera</taxon>
        <taxon>Phasmatodea</taxon>
        <taxon>Verophasmatodea</taxon>
        <taxon>Anareolatae</taxon>
        <taxon>Phasmatidae</taxon>
        <taxon>Eurycanthinae</taxon>
        <taxon>Dryococelus</taxon>
    </lineage>
</organism>
<sequence length="151" mass="17523">MKRDIEEYVRQCKSWQTNKLLRPKTKVPVDITTTASKLFEKTVLDIVGPLTYCISPPQSNGSLERSHITLVQYLRHYVLENQRNWDSFIPFVCYCYITTKHTTTGYTPFELLYGFKPTLRTSLTQTPELSYAYDDYVAELKGVIQSSHEIA</sequence>
<proteinExistence type="predicted"/>
<feature type="non-terminal residue" evidence="1">
    <location>
        <position position="151"/>
    </location>
</feature>
<dbReference type="PANTHER" id="PTHR47266">
    <property type="entry name" value="ENDONUCLEASE-RELATED"/>
    <property type="match status" value="1"/>
</dbReference>
<evidence type="ECO:0000313" key="1">
    <source>
        <dbReference type="EMBL" id="KAJ8873218.1"/>
    </source>
</evidence>
<reference evidence="1 2" key="1">
    <citation type="submission" date="2023-02" db="EMBL/GenBank/DDBJ databases">
        <title>LHISI_Scaffold_Assembly.</title>
        <authorList>
            <person name="Stuart O.P."/>
            <person name="Cleave R."/>
            <person name="Magrath M.J.L."/>
            <person name="Mikheyev A.S."/>
        </authorList>
    </citation>
    <scope>NUCLEOTIDE SEQUENCE [LARGE SCALE GENOMIC DNA]</scope>
    <source>
        <strain evidence="1">Daus_M_001</strain>
        <tissue evidence="1">Leg muscle</tissue>
    </source>
</reference>
<comment type="caution">
    <text evidence="1">The sequence shown here is derived from an EMBL/GenBank/DDBJ whole genome shotgun (WGS) entry which is preliminary data.</text>
</comment>
<evidence type="ECO:0008006" key="3">
    <source>
        <dbReference type="Google" id="ProtNLM"/>
    </source>
</evidence>
<keyword evidence="2" id="KW-1185">Reference proteome</keyword>
<evidence type="ECO:0000313" key="2">
    <source>
        <dbReference type="Proteomes" id="UP001159363"/>
    </source>
</evidence>
<accession>A0ABQ9GMH6</accession>
<dbReference type="InterPro" id="IPR036397">
    <property type="entry name" value="RNaseH_sf"/>
</dbReference>
<dbReference type="Gene3D" id="3.30.420.10">
    <property type="entry name" value="Ribonuclease H-like superfamily/Ribonuclease H"/>
    <property type="match status" value="1"/>
</dbReference>
<gene>
    <name evidence="1" type="ORF">PR048_026851</name>
</gene>
<dbReference type="InterPro" id="IPR052160">
    <property type="entry name" value="Gypsy_RT_Integrase-like"/>
</dbReference>
<dbReference type="Proteomes" id="UP001159363">
    <property type="component" value="Chromosome 10"/>
</dbReference>
<dbReference type="EMBL" id="JARBHB010000011">
    <property type="protein sequence ID" value="KAJ8873218.1"/>
    <property type="molecule type" value="Genomic_DNA"/>
</dbReference>
<dbReference type="SUPFAM" id="SSF53098">
    <property type="entry name" value="Ribonuclease H-like"/>
    <property type="match status" value="1"/>
</dbReference>
<dbReference type="InterPro" id="IPR012337">
    <property type="entry name" value="RNaseH-like_sf"/>
</dbReference>
<protein>
    <recommendedName>
        <fullName evidence="3">Integrase catalytic domain-containing protein</fullName>
    </recommendedName>
</protein>
<name>A0ABQ9GMH6_9NEOP</name>